<feature type="domain" description="Resolvase/invertase-type recombinase catalytic" evidence="6">
    <location>
        <begin position="3"/>
        <end position="149"/>
    </location>
</feature>
<keyword evidence="4" id="KW-0233">DNA recombination</keyword>
<evidence type="ECO:0000259" key="6">
    <source>
        <dbReference type="PROSITE" id="PS51736"/>
    </source>
</evidence>
<keyword evidence="8" id="KW-1185">Reference proteome</keyword>
<dbReference type="EMBL" id="NWSY01000035">
    <property type="protein sequence ID" value="PDT19785.1"/>
    <property type="molecule type" value="Genomic_DNA"/>
</dbReference>
<accession>A0ABX4JIA2</accession>
<evidence type="ECO:0000313" key="8">
    <source>
        <dbReference type="Proteomes" id="UP000219914"/>
    </source>
</evidence>
<dbReference type="Proteomes" id="UP000219914">
    <property type="component" value="Unassembled WGS sequence"/>
</dbReference>
<reference evidence="7 8" key="1">
    <citation type="submission" date="2017-09" db="EMBL/GenBank/DDBJ databases">
        <title>Comparative genomics of rhizobia isolated from Phaseolus vulgaris in China.</title>
        <authorList>
            <person name="Tong W."/>
        </authorList>
    </citation>
    <scope>NUCLEOTIDE SEQUENCE [LARGE SCALE GENOMIC DNA]</scope>
    <source>
        <strain evidence="7 8">FH14</strain>
    </source>
</reference>
<dbReference type="SMART" id="SM00857">
    <property type="entry name" value="Resolvase"/>
    <property type="match status" value="1"/>
</dbReference>
<dbReference type="InterPro" id="IPR006118">
    <property type="entry name" value="Recombinase_CS"/>
</dbReference>
<dbReference type="RefSeq" id="WP_088686542.1">
    <property type="nucleotide sequence ID" value="NZ_LODW01000065.1"/>
</dbReference>
<sequence>MTKTVLYARVSTADQTVDHQKTAAEAKGYVFDEVVTDDGVSGSVSLKDRPQGKRLLDLLRRGDTLVVRWVDRLGRDYNDVTDTIRDFMRRGVIIKTIINDMEFDGSRTDPMGMALRDAMMTFMAGMAQAQLEATKDAQRIGIAHAQTKEPEKFLGRKPTFDGDQLVEVMRLLGLGTSNSEIARKTGLVRQTIIRIKADPAKAAQQVASWEQAEELRKSPKKRRG</sequence>
<evidence type="ECO:0000313" key="7">
    <source>
        <dbReference type="EMBL" id="PDT19785.1"/>
    </source>
</evidence>
<dbReference type="PANTHER" id="PTHR30461:SF26">
    <property type="entry name" value="RESOLVASE HOMOLOG YNEB"/>
    <property type="match status" value="1"/>
</dbReference>
<keyword evidence="3" id="KW-0238">DNA-binding</keyword>
<dbReference type="SUPFAM" id="SSF53041">
    <property type="entry name" value="Resolvase-like"/>
    <property type="match status" value="1"/>
</dbReference>
<dbReference type="Gene3D" id="3.40.50.1390">
    <property type="entry name" value="Resolvase, N-terminal catalytic domain"/>
    <property type="match status" value="1"/>
</dbReference>
<dbReference type="PROSITE" id="PS51736">
    <property type="entry name" value="RECOMBINASES_3"/>
    <property type="match status" value="1"/>
</dbReference>
<dbReference type="Gene3D" id="1.10.10.60">
    <property type="entry name" value="Homeodomain-like"/>
    <property type="match status" value="1"/>
</dbReference>
<evidence type="ECO:0000256" key="5">
    <source>
        <dbReference type="PROSITE-ProRule" id="PRU10137"/>
    </source>
</evidence>
<evidence type="ECO:0000256" key="3">
    <source>
        <dbReference type="ARBA" id="ARBA00023125"/>
    </source>
</evidence>
<evidence type="ECO:0000256" key="1">
    <source>
        <dbReference type="ARBA" id="ARBA00009913"/>
    </source>
</evidence>
<proteinExistence type="inferred from homology"/>
<dbReference type="PANTHER" id="PTHR30461">
    <property type="entry name" value="DNA-INVERTASE FROM LAMBDOID PROPHAGE"/>
    <property type="match status" value="1"/>
</dbReference>
<dbReference type="PROSITE" id="PS00397">
    <property type="entry name" value="RECOMBINASES_1"/>
    <property type="match status" value="1"/>
</dbReference>
<evidence type="ECO:0000256" key="4">
    <source>
        <dbReference type="ARBA" id="ARBA00023172"/>
    </source>
</evidence>
<gene>
    <name evidence="7" type="ORF">CO674_31035</name>
</gene>
<keyword evidence="2" id="KW-0229">DNA integration</keyword>
<dbReference type="Pfam" id="PF02796">
    <property type="entry name" value="HTH_7"/>
    <property type="match status" value="1"/>
</dbReference>
<feature type="active site" description="O-(5'-phospho-DNA)-serine intermediate" evidence="5">
    <location>
        <position position="11"/>
    </location>
</feature>
<dbReference type="CDD" id="cd03768">
    <property type="entry name" value="SR_ResInv"/>
    <property type="match status" value="1"/>
</dbReference>
<dbReference type="InterPro" id="IPR006119">
    <property type="entry name" value="Resolv_N"/>
</dbReference>
<comment type="caution">
    <text evidence="7">The sequence shown here is derived from an EMBL/GenBank/DDBJ whole genome shotgun (WGS) entry which is preliminary data.</text>
</comment>
<protein>
    <submittedName>
        <fullName evidence="7">Recombinase</fullName>
    </submittedName>
</protein>
<name>A0ABX4JIA2_9HYPH</name>
<organism evidence="7 8">
    <name type="scientific">Rhizobium hidalgonense</name>
    <dbReference type="NCBI Taxonomy" id="1538159"/>
    <lineage>
        <taxon>Bacteria</taxon>
        <taxon>Pseudomonadati</taxon>
        <taxon>Pseudomonadota</taxon>
        <taxon>Alphaproteobacteria</taxon>
        <taxon>Hyphomicrobiales</taxon>
        <taxon>Rhizobiaceae</taxon>
        <taxon>Rhizobium/Agrobacterium group</taxon>
        <taxon>Rhizobium</taxon>
    </lineage>
</organism>
<dbReference type="InterPro" id="IPR036162">
    <property type="entry name" value="Resolvase-like_N_sf"/>
</dbReference>
<comment type="similarity">
    <text evidence="1">Belongs to the site-specific recombinase resolvase family.</text>
</comment>
<dbReference type="InterPro" id="IPR050639">
    <property type="entry name" value="SSR_resolvase"/>
</dbReference>
<dbReference type="Pfam" id="PF00239">
    <property type="entry name" value="Resolvase"/>
    <property type="match status" value="1"/>
</dbReference>
<evidence type="ECO:0000256" key="2">
    <source>
        <dbReference type="ARBA" id="ARBA00022908"/>
    </source>
</evidence>
<dbReference type="InterPro" id="IPR006120">
    <property type="entry name" value="Resolvase_HTH_dom"/>
</dbReference>
<dbReference type="PROSITE" id="PS00398">
    <property type="entry name" value="RECOMBINASES_2"/>
    <property type="match status" value="1"/>
</dbReference>